<evidence type="ECO:0000313" key="1">
    <source>
        <dbReference type="EMBL" id="AUL79713.3"/>
    </source>
</evidence>
<keyword evidence="2" id="KW-1185">Reference proteome</keyword>
<proteinExistence type="predicted"/>
<evidence type="ECO:0000313" key="2">
    <source>
        <dbReference type="Proteomes" id="UP000241719"/>
    </source>
</evidence>
<protein>
    <submittedName>
        <fullName evidence="1">Orfan</fullName>
    </submittedName>
</protein>
<sequence>MITTSKLHFNNSITQWDPINPKPPVTSTNIIYIIKKFIAHYQPYYKSNIQYLLKYKILFIDFTNKNITIINNT</sequence>
<accession>A0A2K9L7F3</accession>
<reference evidence="1 2" key="1">
    <citation type="journal article" date="2018" name="Nat. Commun.">
        <title>Tailed giant Tupanvirus possesses the most complete translational apparatus of the known virosphere.</title>
        <authorList>
            <person name="Abrahao J."/>
            <person name="Silva L."/>
            <person name="Silva L.S."/>
            <person name="Khalil J.Y.B."/>
            <person name="Rodrigues R."/>
            <person name="Arantes T."/>
            <person name="Assis F."/>
            <person name="Boratto P."/>
            <person name="Andrade M."/>
            <person name="Kroon E.G."/>
            <person name="Ribeiro B."/>
            <person name="Bergier I."/>
            <person name="Seligmann H."/>
            <person name="Ghigo E."/>
            <person name="Colson P."/>
            <person name="Levasseur A."/>
            <person name="Kroemer G."/>
            <person name="Raoult D."/>
            <person name="La Scola B."/>
        </authorList>
    </citation>
    <scope>NUCLEOTIDE SEQUENCE [LARGE SCALE GENOMIC DNA]</scope>
    <source>
        <strain evidence="1">Deep ocean</strain>
    </source>
</reference>
<dbReference type="EMBL" id="MF405918">
    <property type="protein sequence ID" value="AUL79713.3"/>
    <property type="molecule type" value="Genomic_DNA"/>
</dbReference>
<dbReference type="GeneID" id="80517660"/>
<dbReference type="Proteomes" id="UP000241719">
    <property type="component" value="Segment"/>
</dbReference>
<dbReference type="RefSeq" id="YP_010780969.1">
    <property type="nucleotide sequence ID" value="NC_075038.1"/>
</dbReference>
<dbReference type="KEGG" id="vg:80517660"/>
<name>A0A2K9L7F3_9VIRU</name>
<organism evidence="1 2">
    <name type="scientific">Tupanvirus deep ocean</name>
    <dbReference type="NCBI Taxonomy" id="2126984"/>
    <lineage>
        <taxon>Viruses</taxon>
        <taxon>Varidnaviria</taxon>
        <taxon>Bamfordvirae</taxon>
        <taxon>Nucleocytoviricota</taxon>
        <taxon>Megaviricetes</taxon>
        <taxon>Imitervirales</taxon>
        <taxon>Mimiviridae</taxon>
        <taxon>Megamimivirinae</taxon>
        <taxon>Tupanvirus</taxon>
        <taxon>Tupanvirus altamarinense</taxon>
    </lineage>
</organism>